<dbReference type="RefSeq" id="WP_194931089.1">
    <property type="nucleotide sequence ID" value="NZ_JADLZT010000005.1"/>
</dbReference>
<organism evidence="1 2">
    <name type="scientific">Lysobacter niastensis</name>
    <dbReference type="NCBI Taxonomy" id="380629"/>
    <lineage>
        <taxon>Bacteria</taxon>
        <taxon>Pseudomonadati</taxon>
        <taxon>Pseudomonadota</taxon>
        <taxon>Gammaproteobacteria</taxon>
        <taxon>Lysobacterales</taxon>
        <taxon>Lysobacteraceae</taxon>
        <taxon>Lysobacter</taxon>
    </lineage>
</organism>
<dbReference type="InterPro" id="IPR021710">
    <property type="entry name" value="DUF3293"/>
</dbReference>
<protein>
    <submittedName>
        <fullName evidence="1">DUF3293 domain-containing protein</fullName>
    </submittedName>
</protein>
<keyword evidence="2" id="KW-1185">Reference proteome</keyword>
<reference evidence="1 2" key="1">
    <citation type="submission" date="2020-11" db="EMBL/GenBank/DDBJ databases">
        <title>Draft Genome Sequence and Secondary Metabolite Biosynthetic Potential of the Lysobacter niastensis Type strain DSM 18481.</title>
        <authorList>
            <person name="Turrini P."/>
            <person name="Artuso I."/>
            <person name="Tescari M."/>
            <person name="Lugli G.A."/>
            <person name="Frangipani E."/>
            <person name="Ventura M."/>
            <person name="Visca P."/>
        </authorList>
    </citation>
    <scope>NUCLEOTIDE SEQUENCE [LARGE SCALE GENOMIC DNA]</scope>
    <source>
        <strain evidence="1 2">DSM 18481</strain>
    </source>
</reference>
<proteinExistence type="predicted"/>
<accession>A0ABS0BBX4</accession>
<gene>
    <name evidence="1" type="ORF">IU514_10690</name>
</gene>
<name>A0ABS0BBX4_9GAMM</name>
<evidence type="ECO:0000313" key="1">
    <source>
        <dbReference type="EMBL" id="MBF6024494.1"/>
    </source>
</evidence>
<dbReference type="EMBL" id="JADLZT010000005">
    <property type="protein sequence ID" value="MBF6024494.1"/>
    <property type="molecule type" value="Genomic_DNA"/>
</dbReference>
<comment type="caution">
    <text evidence="1">The sequence shown here is derived from an EMBL/GenBank/DDBJ whole genome shotgun (WGS) entry which is preliminary data.</text>
</comment>
<dbReference type="Pfam" id="PF11697">
    <property type="entry name" value="DUF3293"/>
    <property type="match status" value="1"/>
</dbReference>
<dbReference type="Proteomes" id="UP001429984">
    <property type="component" value="Unassembled WGS sequence"/>
</dbReference>
<sequence>MRELQIVDAAELATAYAAAEYVVMLDGDTLPLRVGQPASDLEAYSPAPRYAFITAWNPASEPRSDTANEAADALLVAQLDAAGAVRHPAWAQDPAGDWREPGWLLAGLDEDELHRLALEFGQAGVLAWRGGEPVRLRMMMPRPPFASMAPHTDWAGNAQTCGIAGSVA</sequence>
<evidence type="ECO:0000313" key="2">
    <source>
        <dbReference type="Proteomes" id="UP001429984"/>
    </source>
</evidence>